<proteinExistence type="inferred from homology"/>
<protein>
    <recommendedName>
        <fullName evidence="4 5">dTDP-4-dehydrorhamnose 3,5-epimerase</fullName>
        <ecNumber evidence="3 5">5.1.3.13</ecNumber>
    </recommendedName>
    <alternativeName>
        <fullName evidence="5">Thymidine diphospho-4-keto-rhamnose 3,5-epimerase</fullName>
    </alternativeName>
</protein>
<name>A0ABW0QPY4_9GAMM</name>
<comment type="caution">
    <text evidence="6">The sequence shown here is derived from an EMBL/GenBank/DDBJ whole genome shotgun (WGS) entry which is preliminary data.</text>
</comment>
<dbReference type="EC" id="5.1.3.13" evidence="3 5"/>
<keyword evidence="7" id="KW-1185">Reference proteome</keyword>
<dbReference type="RefSeq" id="WP_377320459.1">
    <property type="nucleotide sequence ID" value="NZ_JBHSNF010000002.1"/>
</dbReference>
<sequence length="184" mass="20648">MKFLTTPLAGLTLIETTRIEDERGQFSRVFCEAECAALRPGLHWAQINVSRTYHRGTVRGMHFQYPPAAEAKLIRCLRGRVFDIAVDLRADSPTFLRWHGVELDEDGKTQLFIPEGFAHGFQALSDDAQLLYLHSAAWNREKEGGLHHDDPAIAITWPLPVTQVSSRDQQLPSVKDTGFAGIQP</sequence>
<evidence type="ECO:0000256" key="4">
    <source>
        <dbReference type="ARBA" id="ARBA00019595"/>
    </source>
</evidence>
<evidence type="ECO:0000256" key="5">
    <source>
        <dbReference type="RuleBase" id="RU364069"/>
    </source>
</evidence>
<dbReference type="InterPro" id="IPR011051">
    <property type="entry name" value="RmlC_Cupin_sf"/>
</dbReference>
<reference evidence="7" key="1">
    <citation type="journal article" date="2019" name="Int. J. Syst. Evol. Microbiol.">
        <title>The Global Catalogue of Microorganisms (GCM) 10K type strain sequencing project: providing services to taxonomists for standard genome sequencing and annotation.</title>
        <authorList>
            <consortium name="The Broad Institute Genomics Platform"/>
            <consortium name="The Broad Institute Genome Sequencing Center for Infectious Disease"/>
            <person name="Wu L."/>
            <person name="Ma J."/>
        </authorList>
    </citation>
    <scope>NUCLEOTIDE SEQUENCE [LARGE SCALE GENOMIC DNA]</scope>
    <source>
        <strain evidence="7">CGMCC 1.16619</strain>
    </source>
</reference>
<dbReference type="PANTHER" id="PTHR21047:SF2">
    <property type="entry name" value="THYMIDINE DIPHOSPHO-4-KETO-RHAMNOSE 3,5-EPIMERASE"/>
    <property type="match status" value="1"/>
</dbReference>
<dbReference type="NCBIfam" id="TIGR01221">
    <property type="entry name" value="rmlC"/>
    <property type="match status" value="1"/>
</dbReference>
<evidence type="ECO:0000256" key="1">
    <source>
        <dbReference type="ARBA" id="ARBA00001298"/>
    </source>
</evidence>
<evidence type="ECO:0000313" key="6">
    <source>
        <dbReference type="EMBL" id="MFC5526631.1"/>
    </source>
</evidence>
<comment type="pathway">
    <text evidence="5">Carbohydrate biosynthesis; dTDP-L-rhamnose biosynthesis.</text>
</comment>
<dbReference type="Proteomes" id="UP001596114">
    <property type="component" value="Unassembled WGS sequence"/>
</dbReference>
<accession>A0ABW0QPY4</accession>
<keyword evidence="5 6" id="KW-0413">Isomerase</keyword>
<dbReference type="InterPro" id="IPR014710">
    <property type="entry name" value="RmlC-like_jellyroll"/>
</dbReference>
<gene>
    <name evidence="6" type="primary">rfbC</name>
    <name evidence="6" type="ORF">ACFPPA_12890</name>
</gene>
<dbReference type="PANTHER" id="PTHR21047">
    <property type="entry name" value="DTDP-6-DEOXY-D-GLUCOSE-3,5 EPIMERASE"/>
    <property type="match status" value="1"/>
</dbReference>
<comment type="catalytic activity">
    <reaction evidence="1 5">
        <text>dTDP-4-dehydro-6-deoxy-alpha-D-glucose = dTDP-4-dehydro-beta-L-rhamnose</text>
        <dbReference type="Rhea" id="RHEA:16969"/>
        <dbReference type="ChEBI" id="CHEBI:57649"/>
        <dbReference type="ChEBI" id="CHEBI:62830"/>
        <dbReference type="EC" id="5.1.3.13"/>
    </reaction>
</comment>
<dbReference type="GO" id="GO:0008830">
    <property type="term" value="F:dTDP-4-dehydrorhamnose 3,5-epimerase activity"/>
    <property type="evidence" value="ECO:0007669"/>
    <property type="project" value="UniProtKB-EC"/>
</dbReference>
<dbReference type="Pfam" id="PF00908">
    <property type="entry name" value="dTDP_sugar_isom"/>
    <property type="match status" value="1"/>
</dbReference>
<dbReference type="Gene3D" id="2.60.120.10">
    <property type="entry name" value="Jelly Rolls"/>
    <property type="match status" value="1"/>
</dbReference>
<dbReference type="SUPFAM" id="SSF51182">
    <property type="entry name" value="RmlC-like cupins"/>
    <property type="match status" value="1"/>
</dbReference>
<dbReference type="InterPro" id="IPR000888">
    <property type="entry name" value="RmlC-like"/>
</dbReference>
<evidence type="ECO:0000256" key="2">
    <source>
        <dbReference type="ARBA" id="ARBA00001997"/>
    </source>
</evidence>
<evidence type="ECO:0000256" key="3">
    <source>
        <dbReference type="ARBA" id="ARBA00012098"/>
    </source>
</evidence>
<dbReference type="EMBL" id="JBHSNF010000002">
    <property type="protein sequence ID" value="MFC5526631.1"/>
    <property type="molecule type" value="Genomic_DNA"/>
</dbReference>
<comment type="function">
    <text evidence="2 5">Catalyzes the epimerization of the C3' and C5'positions of dTDP-6-deoxy-D-xylo-4-hexulose, forming dTDP-6-deoxy-L-lyxo-4-hexulose.</text>
</comment>
<organism evidence="6 7">
    <name type="scientific">Rhodanobacter ginsengisoli</name>
    <dbReference type="NCBI Taxonomy" id="418646"/>
    <lineage>
        <taxon>Bacteria</taxon>
        <taxon>Pseudomonadati</taxon>
        <taxon>Pseudomonadota</taxon>
        <taxon>Gammaproteobacteria</taxon>
        <taxon>Lysobacterales</taxon>
        <taxon>Rhodanobacteraceae</taxon>
        <taxon>Rhodanobacter</taxon>
    </lineage>
</organism>
<comment type="subunit">
    <text evidence="5">Homodimer.</text>
</comment>
<comment type="similarity">
    <text evidence="5">Belongs to the dTDP-4-dehydrorhamnose 3,5-epimerase family.</text>
</comment>
<evidence type="ECO:0000313" key="7">
    <source>
        <dbReference type="Proteomes" id="UP001596114"/>
    </source>
</evidence>
<dbReference type="CDD" id="cd00438">
    <property type="entry name" value="cupin_RmlC"/>
    <property type="match status" value="1"/>
</dbReference>